<keyword evidence="3 8" id="KW-0812">Transmembrane</keyword>
<dbReference type="CDD" id="cd07346">
    <property type="entry name" value="ABC_6TM_exporters"/>
    <property type="match status" value="1"/>
</dbReference>
<keyword evidence="6 8" id="KW-1133">Transmembrane helix</keyword>
<evidence type="ECO:0000313" key="12">
    <source>
        <dbReference type="Proteomes" id="UP001431532"/>
    </source>
</evidence>
<dbReference type="Proteomes" id="UP001431532">
    <property type="component" value="Unassembled WGS sequence"/>
</dbReference>
<evidence type="ECO:0000259" key="10">
    <source>
        <dbReference type="PROSITE" id="PS50929"/>
    </source>
</evidence>
<evidence type="ECO:0000256" key="8">
    <source>
        <dbReference type="SAM" id="Phobius"/>
    </source>
</evidence>
<dbReference type="GO" id="GO:0140359">
    <property type="term" value="F:ABC-type transporter activity"/>
    <property type="evidence" value="ECO:0007669"/>
    <property type="project" value="InterPro"/>
</dbReference>
<dbReference type="InterPro" id="IPR003439">
    <property type="entry name" value="ABC_transporter-like_ATP-bd"/>
</dbReference>
<feature type="transmembrane region" description="Helical" evidence="8">
    <location>
        <begin position="239"/>
        <end position="265"/>
    </location>
</feature>
<gene>
    <name evidence="11" type="ORF">QJ521_07570</name>
</gene>
<dbReference type="SMART" id="SM00382">
    <property type="entry name" value="AAA"/>
    <property type="match status" value="1"/>
</dbReference>
<evidence type="ECO:0000256" key="1">
    <source>
        <dbReference type="ARBA" id="ARBA00004651"/>
    </source>
</evidence>
<comment type="similarity">
    <text evidence="2">Belongs to the ABC transporter superfamily.</text>
</comment>
<feature type="transmembrane region" description="Helical" evidence="8">
    <location>
        <begin position="54"/>
        <end position="73"/>
    </location>
</feature>
<comment type="caution">
    <text evidence="11">The sequence shown here is derived from an EMBL/GenBank/DDBJ whole genome shotgun (WGS) entry which is preliminary data.</text>
</comment>
<feature type="transmembrane region" description="Helical" evidence="8">
    <location>
        <begin position="21"/>
        <end position="42"/>
    </location>
</feature>
<dbReference type="GO" id="GO:0034040">
    <property type="term" value="F:ATPase-coupled lipid transmembrane transporter activity"/>
    <property type="evidence" value="ECO:0007669"/>
    <property type="project" value="TreeGrafter"/>
</dbReference>
<dbReference type="InterPro" id="IPR027417">
    <property type="entry name" value="P-loop_NTPase"/>
</dbReference>
<dbReference type="GO" id="GO:0005524">
    <property type="term" value="F:ATP binding"/>
    <property type="evidence" value="ECO:0007669"/>
    <property type="project" value="UniProtKB-KW"/>
</dbReference>
<dbReference type="GO" id="GO:0016887">
    <property type="term" value="F:ATP hydrolysis activity"/>
    <property type="evidence" value="ECO:0007669"/>
    <property type="project" value="InterPro"/>
</dbReference>
<sequence length="538" mass="60896">MQKNSTKLFISKNMVGLKGPIILLSCLSLILSLTAILFAYFSKQTIDAAIDGQQSLFITSAIIISSILLIQIITTGINQYLRTYYLGQTNVKIKKSLFSKILGARLKDTAKHHSGVLMNYLNSDVETVSDGMIDVIPKLIFYIARFTGAFALLYLLDQVFALMFAGFGLILFLFSRIISFEMKKRHHALQNAEANLRSLMQESLENVPVIKSFEAEHLITEKLFNLQKLHFKALRKKQILNIFTSSGMHIFFAFGYAFAIIFGAIRLQENIISFGTLTAMIQLVQHIQSPFSGLSQLVPKYHAMTASAERLMMIDRFEPEEFHTINEQTEFESLVIEDLSFKYEQQYIIKKFTCRINKGSFVHIHGESGKGKTTLFKLLLGLYQPQEGFIFFTKGKDTYLCDATTRHLFSYVPQGNLMLSGTIRENLELYQKSTEENLIQACKIACIYDVIKDLPQGFDTLLGEKGLGFSEGQIQRLAIARALLKNTPILLLDEITSALDPETENKIFSSIKSLTNKTCFIISHRNLPKDLIDQSIDL</sequence>
<dbReference type="PROSITE" id="PS50893">
    <property type="entry name" value="ABC_TRANSPORTER_2"/>
    <property type="match status" value="1"/>
</dbReference>
<keyword evidence="7 8" id="KW-0472">Membrane</keyword>
<comment type="subcellular location">
    <subcellularLocation>
        <location evidence="1">Cell membrane</location>
        <topology evidence="1">Multi-pass membrane protein</topology>
    </subcellularLocation>
</comment>
<dbReference type="InterPro" id="IPR003593">
    <property type="entry name" value="AAA+_ATPase"/>
</dbReference>
<feature type="transmembrane region" description="Helical" evidence="8">
    <location>
        <begin position="162"/>
        <end position="179"/>
    </location>
</feature>
<dbReference type="Pfam" id="PF00005">
    <property type="entry name" value="ABC_tran"/>
    <property type="match status" value="1"/>
</dbReference>
<dbReference type="PROSITE" id="PS50929">
    <property type="entry name" value="ABC_TM1F"/>
    <property type="match status" value="1"/>
</dbReference>
<reference evidence="11" key="1">
    <citation type="submission" date="2023-05" db="EMBL/GenBank/DDBJ databases">
        <title>Mariniplasma microaerophilum sp. nov., a novel anaerobic mollicute isolated from terrestrial mud volcano, Taman Peninsula, Russia.</title>
        <authorList>
            <person name="Khomyakova M.A."/>
            <person name="Merkel A.Y."/>
            <person name="Slobodkin A.I."/>
        </authorList>
    </citation>
    <scope>NUCLEOTIDE SEQUENCE</scope>
    <source>
        <strain evidence="11">M4Ah</strain>
    </source>
</reference>
<proteinExistence type="inferred from homology"/>
<dbReference type="SUPFAM" id="SSF90123">
    <property type="entry name" value="ABC transporter transmembrane region"/>
    <property type="match status" value="1"/>
</dbReference>
<dbReference type="PANTHER" id="PTHR24221:SF654">
    <property type="entry name" value="ATP-BINDING CASSETTE SUB-FAMILY B MEMBER 6"/>
    <property type="match status" value="1"/>
</dbReference>
<dbReference type="RefSeq" id="WP_282839853.1">
    <property type="nucleotide sequence ID" value="NZ_JASCXW010000028.1"/>
</dbReference>
<keyword evidence="4" id="KW-0547">Nucleotide-binding</keyword>
<evidence type="ECO:0000256" key="7">
    <source>
        <dbReference type="ARBA" id="ARBA00023136"/>
    </source>
</evidence>
<evidence type="ECO:0000256" key="3">
    <source>
        <dbReference type="ARBA" id="ARBA00022692"/>
    </source>
</evidence>
<evidence type="ECO:0000256" key="6">
    <source>
        <dbReference type="ARBA" id="ARBA00022989"/>
    </source>
</evidence>
<evidence type="ECO:0000256" key="5">
    <source>
        <dbReference type="ARBA" id="ARBA00022840"/>
    </source>
</evidence>
<organism evidence="11 12">
    <name type="scientific">Peloplasma aerotolerans</name>
    <dbReference type="NCBI Taxonomy" id="3044389"/>
    <lineage>
        <taxon>Bacteria</taxon>
        <taxon>Bacillati</taxon>
        <taxon>Mycoplasmatota</taxon>
        <taxon>Mollicutes</taxon>
        <taxon>Acholeplasmatales</taxon>
        <taxon>Acholeplasmataceae</taxon>
        <taxon>Peloplasma</taxon>
    </lineage>
</organism>
<keyword evidence="12" id="KW-1185">Reference proteome</keyword>
<dbReference type="InterPro" id="IPR011527">
    <property type="entry name" value="ABC1_TM_dom"/>
</dbReference>
<accession>A0AAW6U6E5</accession>
<protein>
    <submittedName>
        <fullName evidence="11">ABC transporter ATP-binding protein</fullName>
    </submittedName>
</protein>
<dbReference type="SUPFAM" id="SSF52540">
    <property type="entry name" value="P-loop containing nucleoside triphosphate hydrolases"/>
    <property type="match status" value="1"/>
</dbReference>
<dbReference type="InterPro" id="IPR039421">
    <property type="entry name" value="Type_1_exporter"/>
</dbReference>
<keyword evidence="5 11" id="KW-0067">ATP-binding</keyword>
<evidence type="ECO:0000259" key="9">
    <source>
        <dbReference type="PROSITE" id="PS50893"/>
    </source>
</evidence>
<dbReference type="PANTHER" id="PTHR24221">
    <property type="entry name" value="ATP-BINDING CASSETTE SUB-FAMILY B"/>
    <property type="match status" value="1"/>
</dbReference>
<evidence type="ECO:0000256" key="4">
    <source>
        <dbReference type="ARBA" id="ARBA00022741"/>
    </source>
</evidence>
<dbReference type="Gene3D" id="3.40.50.300">
    <property type="entry name" value="P-loop containing nucleotide triphosphate hydrolases"/>
    <property type="match status" value="1"/>
</dbReference>
<evidence type="ECO:0000313" key="11">
    <source>
        <dbReference type="EMBL" id="MDI6453420.1"/>
    </source>
</evidence>
<dbReference type="AlphaFoldDB" id="A0AAW6U6E5"/>
<feature type="domain" description="ABC transmembrane type-1" evidence="10">
    <location>
        <begin position="22"/>
        <end position="303"/>
    </location>
</feature>
<feature type="domain" description="ABC transporter" evidence="9">
    <location>
        <begin position="334"/>
        <end position="536"/>
    </location>
</feature>
<dbReference type="EMBL" id="JASCXW010000028">
    <property type="protein sequence ID" value="MDI6453420.1"/>
    <property type="molecule type" value="Genomic_DNA"/>
</dbReference>
<evidence type="ECO:0000256" key="2">
    <source>
        <dbReference type="ARBA" id="ARBA00005417"/>
    </source>
</evidence>
<dbReference type="Gene3D" id="1.20.1560.10">
    <property type="entry name" value="ABC transporter type 1, transmembrane domain"/>
    <property type="match status" value="1"/>
</dbReference>
<dbReference type="InterPro" id="IPR036640">
    <property type="entry name" value="ABC1_TM_sf"/>
</dbReference>
<dbReference type="GO" id="GO:0005886">
    <property type="term" value="C:plasma membrane"/>
    <property type="evidence" value="ECO:0007669"/>
    <property type="project" value="UniProtKB-SubCell"/>
</dbReference>
<dbReference type="Pfam" id="PF00664">
    <property type="entry name" value="ABC_membrane"/>
    <property type="match status" value="1"/>
</dbReference>
<name>A0AAW6U6E5_9MOLU</name>